<dbReference type="SUPFAM" id="SSF56003">
    <property type="entry name" value="Molybdenum cofactor-binding domain"/>
    <property type="match status" value="2"/>
</dbReference>
<dbReference type="InterPro" id="IPR052516">
    <property type="entry name" value="N-heterocyclic_Hydroxylase"/>
</dbReference>
<evidence type="ECO:0000259" key="1">
    <source>
        <dbReference type="SMART" id="SM01008"/>
    </source>
</evidence>
<feature type="domain" description="Aldehyde oxidase/xanthine dehydrogenase a/b hammerhead" evidence="1">
    <location>
        <begin position="223"/>
        <end position="303"/>
    </location>
</feature>
<evidence type="ECO:0000313" key="2">
    <source>
        <dbReference type="EMBL" id="WQD79260.1"/>
    </source>
</evidence>
<dbReference type="InterPro" id="IPR046867">
    <property type="entry name" value="AldOxase/xan_DH_MoCoBD2"/>
</dbReference>
<dbReference type="EMBL" id="CP139965">
    <property type="protein sequence ID" value="WQD79260.1"/>
    <property type="molecule type" value="Genomic_DNA"/>
</dbReference>
<dbReference type="Pfam" id="PF20256">
    <property type="entry name" value="MoCoBD_2"/>
    <property type="match status" value="2"/>
</dbReference>
<gene>
    <name evidence="2" type="ORF">U0042_06030</name>
</gene>
<proteinExistence type="predicted"/>
<keyword evidence="3" id="KW-1185">Reference proteome</keyword>
<organism evidence="2 3">
    <name type="scientific">Paraburkholderia kururiensis</name>
    <dbReference type="NCBI Taxonomy" id="984307"/>
    <lineage>
        <taxon>Bacteria</taxon>
        <taxon>Pseudomonadati</taxon>
        <taxon>Pseudomonadota</taxon>
        <taxon>Betaproteobacteria</taxon>
        <taxon>Burkholderiales</taxon>
        <taxon>Burkholderiaceae</taxon>
        <taxon>Paraburkholderia</taxon>
    </lineage>
</organism>
<dbReference type="InterPro" id="IPR008274">
    <property type="entry name" value="AldOxase/xan_DH_MoCoBD1"/>
</dbReference>
<dbReference type="InterPro" id="IPR037165">
    <property type="entry name" value="AldOxase/xan_DH_Mopterin-bd_sf"/>
</dbReference>
<dbReference type="PANTHER" id="PTHR47495:SF1">
    <property type="entry name" value="BLL3820 PROTEIN"/>
    <property type="match status" value="1"/>
</dbReference>
<name>A0ABZ0WPC8_9BURK</name>
<dbReference type="Proteomes" id="UP001325479">
    <property type="component" value="Chromosome"/>
</dbReference>
<dbReference type="InterPro" id="IPR000674">
    <property type="entry name" value="Ald_Oxase/Xan_DH_a/b"/>
</dbReference>
<dbReference type="PANTHER" id="PTHR47495">
    <property type="entry name" value="ALDEHYDE DEHYDROGENASE"/>
    <property type="match status" value="1"/>
</dbReference>
<dbReference type="Gene3D" id="3.30.365.10">
    <property type="entry name" value="Aldehyde oxidase/xanthine dehydrogenase, molybdopterin binding domain"/>
    <property type="match status" value="3"/>
</dbReference>
<protein>
    <submittedName>
        <fullName evidence="2">Molybdopterin cofactor-binding domain-containing protein</fullName>
    </submittedName>
</protein>
<dbReference type="Pfam" id="PF02738">
    <property type="entry name" value="MoCoBD_1"/>
    <property type="match status" value="2"/>
</dbReference>
<evidence type="ECO:0000313" key="3">
    <source>
        <dbReference type="Proteomes" id="UP001325479"/>
    </source>
</evidence>
<reference evidence="2 3" key="1">
    <citation type="submission" date="2023-12" db="EMBL/GenBank/DDBJ databases">
        <title>Genome sequencing and assembly of bacterial species from a model synthetic community.</title>
        <authorList>
            <person name="Hogle S.L."/>
        </authorList>
    </citation>
    <scope>NUCLEOTIDE SEQUENCE [LARGE SCALE GENOMIC DNA]</scope>
    <source>
        <strain evidence="2 3">HAMBI 2494</strain>
    </source>
</reference>
<accession>A0ABZ0WPC8</accession>
<dbReference type="InterPro" id="IPR012368">
    <property type="entry name" value="OxRdtase_Mopterin-bd_su_IorB"/>
</dbReference>
<sequence length="758" mass="81572">MNPQDETIDEGRRRFMVSGALVVTFSLVPGAEALAQQVIADEGAAVHVAKETQMLAGSLKTNPLLDAWIKIAPDGKVTVFTGKVELGTGVRTALLQVAAEELDMAPSLITFLTADTGASPDEGLTAGSHTIADSGSALLNASAQVRGLLVEAAAKRFGVASSALVARDAVIRAPDGRTMTYGEAVGFVDLHRNATPTSPLKDPKTFNVIGTSLPRLDIPSKVTGGVSYVQDLQLPGMLHARVVMPPSYDAKLLDTNEHDVMKMPGVVKVVRNGSMLAVVATGEWQAVVAQRALMAGSTWSPGRALPDPATVHRNLKTLATQQIKIADQHTATAPAVKTLNARFEKRYLLHGSIGPSCSVAVFDAGKLTVWTHSQGVYPLRDALAEMLSMPKENVRCIHTEGSGCYGHNGADDVAAHAALIAAALPGQPIRVQWMRAQEHVWDHFTPAMVTEVSASLDANGQIVDWRYSLWSSSHNERIVNAGRLLPARMLDKPFVSAPSVPMLQPEGGGDRNAIPLYALPNLYVMNNFSPTMPLQTSAMRSLGAHTNVFTIESFMDELAHAAKIDPVAFRLRHLDDPRAKDVIRLAAERFGWQRAMSSPRPRHHGVGFGFAKYKNLMAYVAMAVEISVEPETGQVTLERADVAVDSGQIVNPDGIRNQIEGGVIQSASWTLHEALRYDTERIRSFDWSSYPILRFSSVPKRVAVHLIDRPGAPFLGAAEAAMGPTAGALANALFDATGLRIREMPLAGDALRRRMEQA</sequence>
<dbReference type="Gene3D" id="3.90.1170.50">
    <property type="entry name" value="Aldehyde oxidase/xanthine dehydrogenase, a/b hammerhead"/>
    <property type="match status" value="1"/>
</dbReference>
<dbReference type="SMART" id="SM01008">
    <property type="entry name" value="Ald_Xan_dh_C"/>
    <property type="match status" value="1"/>
</dbReference>
<dbReference type="PIRSF" id="PIRSF036389">
    <property type="entry name" value="IOR_B"/>
    <property type="match status" value="1"/>
</dbReference>
<dbReference type="RefSeq" id="WP_114811654.1">
    <property type="nucleotide sequence ID" value="NZ_CP139965.1"/>
</dbReference>